<dbReference type="PANTHER" id="PTHR33627:SF1">
    <property type="entry name" value="TRANSPOSASE"/>
    <property type="match status" value="1"/>
</dbReference>
<dbReference type="RefSeq" id="WP_083108560.1">
    <property type="nucleotide sequence ID" value="NZ_CP020569.1"/>
</dbReference>
<dbReference type="Proteomes" id="UP000192726">
    <property type="component" value="Chromosome"/>
</dbReference>
<organism evidence="2 3">
    <name type="scientific">Streptomyces gilvosporeus</name>
    <dbReference type="NCBI Taxonomy" id="553510"/>
    <lineage>
        <taxon>Bacteria</taxon>
        <taxon>Bacillati</taxon>
        <taxon>Actinomycetota</taxon>
        <taxon>Actinomycetes</taxon>
        <taxon>Kitasatosporales</taxon>
        <taxon>Streptomycetaceae</taxon>
        <taxon>Streptomyces</taxon>
    </lineage>
</organism>
<name>A0A1V0TZJ0_9ACTN</name>
<dbReference type="AlphaFoldDB" id="A0A1V0TZJ0"/>
<keyword evidence="3" id="KW-1185">Reference proteome</keyword>
<dbReference type="InterPro" id="IPR039365">
    <property type="entry name" value="IS701-like"/>
</dbReference>
<dbReference type="Pfam" id="PF13546">
    <property type="entry name" value="DDE_5"/>
    <property type="match status" value="1"/>
</dbReference>
<dbReference type="PANTHER" id="PTHR33627">
    <property type="entry name" value="TRANSPOSASE"/>
    <property type="match status" value="1"/>
</dbReference>
<feature type="domain" description="Transposase IS701-like DDE" evidence="1">
    <location>
        <begin position="35"/>
        <end position="253"/>
    </location>
</feature>
<gene>
    <name evidence="2" type="ORF">B1H19_33010</name>
</gene>
<evidence type="ECO:0000313" key="2">
    <source>
        <dbReference type="EMBL" id="ARF58364.1"/>
    </source>
</evidence>
<evidence type="ECO:0000313" key="3">
    <source>
        <dbReference type="Proteomes" id="UP000192726"/>
    </source>
</evidence>
<dbReference type="InterPro" id="IPR038721">
    <property type="entry name" value="IS701-like_DDE_dom"/>
</dbReference>
<dbReference type="OrthoDB" id="3657225at2"/>
<reference evidence="2 3" key="1">
    <citation type="submission" date="2017-04" db="EMBL/GenBank/DDBJ databases">
        <title>Complete Genome Sequence of Streptomyces gilvosporeus F607, a Capable Producer of Natamycin.</title>
        <authorList>
            <person name="Zong G."/>
            <person name="Zhong C."/>
            <person name="Fu J."/>
            <person name="Qin R."/>
            <person name="Cao G."/>
        </authorList>
    </citation>
    <scope>NUCLEOTIDE SEQUENCE [LARGE SCALE GENOMIC DNA]</scope>
    <source>
        <strain evidence="2 3">F607</strain>
    </source>
</reference>
<dbReference type="EMBL" id="CP020569">
    <property type="protein sequence ID" value="ARF58364.1"/>
    <property type="molecule type" value="Genomic_DNA"/>
</dbReference>
<protein>
    <recommendedName>
        <fullName evidence="1">Transposase IS701-like DDE domain-containing protein</fullName>
    </recommendedName>
</protein>
<dbReference type="KEGG" id="sgv:B1H19_33010"/>
<dbReference type="STRING" id="553510.B1H19_33010"/>
<sequence>MADYSSLKPFAHPTRATIPVVARYEETVTDLCAALFAEFRRYDQRIRARQYMDGLLRAQGRKSIANIAAAVGVPGDEQRLHHFVSSSHWAWSPVRRALAAFLEEEGVPAVWVVLPVSIPKTGEHSVGVSRHFSPDSRQVVNGQRAYGIWYASERVFAPVSWRLHLPEAWLDNRSRRTKAEVPDELSAATPEDCVAGLRDDVRLWGDPARPVMTDARGVGEDRYLARLFDKKDSPVFVRISGHTRLMLDDRTRTGQGGHCAPARNLLVPERRLRCVVRRAGPAEPPQLRPLATATATVRLPPLKGAGHTALKSPGPLNLLGLWHDMRRPPTELWLTNMDASRATALLRTTRFIHMVGSGWQTRGEAVGLRDYEGRSFPGWHRHMTLASCAYALSSLKDASPDRCSGLSA</sequence>
<evidence type="ECO:0000259" key="1">
    <source>
        <dbReference type="Pfam" id="PF13546"/>
    </source>
</evidence>
<accession>A0A1V0TZJ0</accession>
<proteinExistence type="predicted"/>